<evidence type="ECO:0000313" key="6">
    <source>
        <dbReference type="EMBL" id="NER29461.1"/>
    </source>
</evidence>
<dbReference type="InterPro" id="IPR006626">
    <property type="entry name" value="PbH1"/>
</dbReference>
<dbReference type="SMART" id="SM00710">
    <property type="entry name" value="PbH1"/>
    <property type="match status" value="5"/>
</dbReference>
<dbReference type="EMBL" id="JAAHFQ010000372">
    <property type="protein sequence ID" value="NER29461.1"/>
    <property type="molecule type" value="Genomic_DNA"/>
</dbReference>
<proteinExistence type="predicted"/>
<dbReference type="PANTHER" id="PTHR22990:SF15">
    <property type="entry name" value="F-BOX ONLY PROTEIN 10"/>
    <property type="match status" value="1"/>
</dbReference>
<dbReference type="InterPro" id="IPR022441">
    <property type="entry name" value="Para_beta_helix_rpt-2"/>
</dbReference>
<name>A0A6B3NIH2_9CYAN</name>
<feature type="non-terminal residue" evidence="6">
    <location>
        <position position="297"/>
    </location>
</feature>
<dbReference type="Pfam" id="PF07602">
    <property type="entry name" value="DUF1565"/>
    <property type="match status" value="1"/>
</dbReference>
<feature type="domain" description="DUF1565" evidence="5">
    <location>
        <begin position="11"/>
        <end position="278"/>
    </location>
</feature>
<organism evidence="6">
    <name type="scientific">Symploca sp. SIO1C4</name>
    <dbReference type="NCBI Taxonomy" id="2607765"/>
    <lineage>
        <taxon>Bacteria</taxon>
        <taxon>Bacillati</taxon>
        <taxon>Cyanobacteriota</taxon>
        <taxon>Cyanophyceae</taxon>
        <taxon>Coleofasciculales</taxon>
        <taxon>Coleofasciculaceae</taxon>
        <taxon>Symploca</taxon>
    </lineage>
</organism>
<dbReference type="InterPro" id="IPR012334">
    <property type="entry name" value="Pectin_lyas_fold"/>
</dbReference>
<dbReference type="SUPFAM" id="SSF51126">
    <property type="entry name" value="Pectin lyase-like"/>
    <property type="match status" value="1"/>
</dbReference>
<comment type="pathway">
    <text evidence="1">Protein modification; protein ubiquitination.</text>
</comment>
<evidence type="ECO:0000256" key="4">
    <source>
        <dbReference type="SAM" id="MobiDB-lite"/>
    </source>
</evidence>
<feature type="region of interest" description="Disordered" evidence="4">
    <location>
        <begin position="1"/>
        <end position="20"/>
    </location>
</feature>
<sequence length="297" mass="31213">MAQTLYVNPSTGSDSNAGTESAPFKTIAHALGQAQSDPDTEIRLSVGNYNADSGESFPLEVPSGVKIIGNEGNKGSGIVIEGSGQYTSPTQSRQSVALRLDSDTELRGVSLTNGERRGTAVWIESANPTVINCTFTKSNREGIFAAGSSKPKILNNQFIENNGQGISITRNSAGEIRGNTCKQGGAGIVIDGEAIPQVIGNECSENRYGMQISQDAKPVLRKNRIENNSEEGISLTGKAFPDLGSSDDPGENIFSNNAKLDIGNYTKNKLLSVGNSLNSSKVKGEIEIKGGSAPTQT</sequence>
<dbReference type="AlphaFoldDB" id="A0A6B3NIH2"/>
<evidence type="ECO:0000256" key="3">
    <source>
        <dbReference type="ARBA" id="ARBA00022786"/>
    </source>
</evidence>
<feature type="compositionally biased region" description="Polar residues" evidence="4">
    <location>
        <begin position="1"/>
        <end position="19"/>
    </location>
</feature>
<gene>
    <name evidence="6" type="ORF">F6J89_17995</name>
</gene>
<dbReference type="Gene3D" id="3.30.1910.20">
    <property type="entry name" value="asparaginyl-tRNA synthetase, N-terminal domain"/>
    <property type="match status" value="1"/>
</dbReference>
<dbReference type="NCBIfam" id="TIGR03804">
    <property type="entry name" value="para_beta_helix"/>
    <property type="match status" value="3"/>
</dbReference>
<evidence type="ECO:0000256" key="1">
    <source>
        <dbReference type="ARBA" id="ARBA00004906"/>
    </source>
</evidence>
<accession>A0A6B3NIH2</accession>
<evidence type="ECO:0000256" key="2">
    <source>
        <dbReference type="ARBA" id="ARBA00022737"/>
    </source>
</evidence>
<dbReference type="InterPro" id="IPR011050">
    <property type="entry name" value="Pectin_lyase_fold/virulence"/>
</dbReference>
<reference evidence="6" key="1">
    <citation type="submission" date="2019-11" db="EMBL/GenBank/DDBJ databases">
        <title>Genomic insights into an expanded diversity of filamentous marine cyanobacteria reveals the extraordinary biosynthetic potential of Moorea and Okeania.</title>
        <authorList>
            <person name="Ferreira Leao T."/>
            <person name="Wang M."/>
            <person name="Moss N."/>
            <person name="Da Silva R."/>
            <person name="Sanders J."/>
            <person name="Nurk S."/>
            <person name="Gurevich A."/>
            <person name="Humphrey G."/>
            <person name="Reher R."/>
            <person name="Zhu Q."/>
            <person name="Belda-Ferre P."/>
            <person name="Glukhov E."/>
            <person name="Rex R."/>
            <person name="Dorrestein P.C."/>
            <person name="Knight R."/>
            <person name="Pevzner P."/>
            <person name="Gerwick W.H."/>
            <person name="Gerwick L."/>
        </authorList>
    </citation>
    <scope>NUCLEOTIDE SEQUENCE</scope>
    <source>
        <strain evidence="6">SIO1C4</strain>
    </source>
</reference>
<protein>
    <submittedName>
        <fullName evidence="6">DUF1565 domain-containing protein</fullName>
    </submittedName>
</protein>
<keyword evidence="3" id="KW-0833">Ubl conjugation pathway</keyword>
<comment type="caution">
    <text evidence="6">The sequence shown here is derived from an EMBL/GenBank/DDBJ whole genome shotgun (WGS) entry which is preliminary data.</text>
</comment>
<keyword evidence="2" id="KW-0677">Repeat</keyword>
<dbReference type="Gene3D" id="2.160.20.10">
    <property type="entry name" value="Single-stranded right-handed beta-helix, Pectin lyase-like"/>
    <property type="match status" value="1"/>
</dbReference>
<evidence type="ECO:0000259" key="5">
    <source>
        <dbReference type="Pfam" id="PF07602"/>
    </source>
</evidence>
<dbReference type="InterPro" id="IPR051550">
    <property type="entry name" value="SCF-Subunits/Alg-Epimerases"/>
</dbReference>
<dbReference type="PANTHER" id="PTHR22990">
    <property type="entry name" value="F-BOX ONLY PROTEIN"/>
    <property type="match status" value="1"/>
</dbReference>
<dbReference type="InterPro" id="IPR011459">
    <property type="entry name" value="DUF1565"/>
</dbReference>